<dbReference type="EMBL" id="JBHSIV010000001">
    <property type="protein sequence ID" value="MFC5060649.1"/>
    <property type="molecule type" value="Genomic_DNA"/>
</dbReference>
<dbReference type="RefSeq" id="WP_378034006.1">
    <property type="nucleotide sequence ID" value="NZ_JBHSIV010000001.1"/>
</dbReference>
<dbReference type="Proteomes" id="UP001595947">
    <property type="component" value="Unassembled WGS sequence"/>
</dbReference>
<dbReference type="InterPro" id="IPR000873">
    <property type="entry name" value="AMP-dep_synth/lig_dom"/>
</dbReference>
<reference evidence="3" key="1">
    <citation type="journal article" date="2019" name="Int. J. Syst. Evol. Microbiol.">
        <title>The Global Catalogue of Microorganisms (GCM) 10K type strain sequencing project: providing services to taxonomists for standard genome sequencing and annotation.</title>
        <authorList>
            <consortium name="The Broad Institute Genomics Platform"/>
            <consortium name="The Broad Institute Genome Sequencing Center for Infectious Disease"/>
            <person name="Wu L."/>
            <person name="Ma J."/>
        </authorList>
    </citation>
    <scope>NUCLEOTIDE SEQUENCE [LARGE SCALE GENOMIC DNA]</scope>
    <source>
        <strain evidence="3">CGMCC 4.7093</strain>
    </source>
</reference>
<comment type="caution">
    <text evidence="2">The sequence shown here is derived from an EMBL/GenBank/DDBJ whole genome shotgun (WGS) entry which is preliminary data.</text>
</comment>
<sequence>MTTSSLPTFAEPSVVREDTPDGRVLLRSTEPLREHPVSVVHDFRANAEAHPDRLLLAEPDPGWGWDHATWGEMRTVVDRLAQGLIERGLDDRPVLILSGNSRLHLAVTLAAMTIGTPVVPVSVAYSLQTGDHTKLRAMADLVEPGLVVAENPSFLAAVTAVAGPGSGRTVLVGHQAADSFPDAITPDQLVAPVTDEVARRCAALTRDTVAKILFTSGSTAQPKGVINTHGMLAANQQQIRQVWPFLDDEPPVLLDWLPWSHTFAGNHDVNLVLSRGGTLYLDDGRPSPDLVARTVENLREARPTIYLSVPAGYAALLPYLETDDDAAKAFLSRLRLGFFAAAALPQGLWDRLTALAERHGSSMTMTTSWGMTETSPAATTAHFPITRSDCLGVPLPGVEIALVARDGKQELRVRGPNVTPGYHRRPDLAETTFDEHGFFCTGDAVALVDEDDPGAGLLFRGRLAEDFKLASGTFVSVGTLRPRLLSAAAGLISDAVLCGEQGDHVAALVWLRPELAARAPQGVPDEGLRADLRAALTRLADEGGGASQRVERLLVLTEPAELGAGEVTDKGYVNQRAVRERRPADVSRLLAEEPDEAVVVR</sequence>
<proteinExistence type="predicted"/>
<feature type="domain" description="AMP-dependent synthetase/ligase" evidence="1">
    <location>
        <begin position="43"/>
        <end position="423"/>
    </location>
</feature>
<evidence type="ECO:0000313" key="3">
    <source>
        <dbReference type="Proteomes" id="UP001595947"/>
    </source>
</evidence>
<dbReference type="InterPro" id="IPR042099">
    <property type="entry name" value="ANL_N_sf"/>
</dbReference>
<protein>
    <submittedName>
        <fullName evidence="2">AMP-binding protein</fullName>
    </submittedName>
</protein>
<dbReference type="InterPro" id="IPR050237">
    <property type="entry name" value="ATP-dep_AMP-bd_enzyme"/>
</dbReference>
<name>A0ABV9YE33_9PSEU</name>
<dbReference type="SUPFAM" id="SSF56801">
    <property type="entry name" value="Acetyl-CoA synthetase-like"/>
    <property type="match status" value="1"/>
</dbReference>
<dbReference type="Gene3D" id="3.40.50.12780">
    <property type="entry name" value="N-terminal domain of ligase-like"/>
    <property type="match status" value="1"/>
</dbReference>
<keyword evidence="3" id="KW-1185">Reference proteome</keyword>
<gene>
    <name evidence="2" type="ORF">ACFPBZ_00385</name>
</gene>
<evidence type="ECO:0000259" key="1">
    <source>
        <dbReference type="Pfam" id="PF00501"/>
    </source>
</evidence>
<evidence type="ECO:0000313" key="2">
    <source>
        <dbReference type="EMBL" id="MFC5060649.1"/>
    </source>
</evidence>
<dbReference type="PANTHER" id="PTHR43767">
    <property type="entry name" value="LONG-CHAIN-FATTY-ACID--COA LIGASE"/>
    <property type="match status" value="1"/>
</dbReference>
<organism evidence="2 3">
    <name type="scientific">Actinomycetospora atypica</name>
    <dbReference type="NCBI Taxonomy" id="1290095"/>
    <lineage>
        <taxon>Bacteria</taxon>
        <taxon>Bacillati</taxon>
        <taxon>Actinomycetota</taxon>
        <taxon>Actinomycetes</taxon>
        <taxon>Pseudonocardiales</taxon>
        <taxon>Pseudonocardiaceae</taxon>
        <taxon>Actinomycetospora</taxon>
    </lineage>
</organism>
<dbReference type="Pfam" id="PF00501">
    <property type="entry name" value="AMP-binding"/>
    <property type="match status" value="1"/>
</dbReference>
<dbReference type="PANTHER" id="PTHR43767:SF1">
    <property type="entry name" value="NONRIBOSOMAL PEPTIDE SYNTHASE PES1 (EUROFUNG)-RELATED"/>
    <property type="match status" value="1"/>
</dbReference>
<accession>A0ABV9YE33</accession>